<name>A0AAV4HGH3_9GAST</name>
<dbReference type="GO" id="GO:0003676">
    <property type="term" value="F:nucleic acid binding"/>
    <property type="evidence" value="ECO:0007669"/>
    <property type="project" value="InterPro"/>
</dbReference>
<dbReference type="InterPro" id="IPR036397">
    <property type="entry name" value="RNaseH_sf"/>
</dbReference>
<evidence type="ECO:0000313" key="1">
    <source>
        <dbReference type="EMBL" id="GFR96956.1"/>
    </source>
</evidence>
<dbReference type="SUPFAM" id="SSF53098">
    <property type="entry name" value="Ribonuclease H-like"/>
    <property type="match status" value="1"/>
</dbReference>
<organism evidence="1 2">
    <name type="scientific">Elysia marginata</name>
    <dbReference type="NCBI Taxonomy" id="1093978"/>
    <lineage>
        <taxon>Eukaryota</taxon>
        <taxon>Metazoa</taxon>
        <taxon>Spiralia</taxon>
        <taxon>Lophotrochozoa</taxon>
        <taxon>Mollusca</taxon>
        <taxon>Gastropoda</taxon>
        <taxon>Heterobranchia</taxon>
        <taxon>Euthyneura</taxon>
        <taxon>Panpulmonata</taxon>
        <taxon>Sacoglossa</taxon>
        <taxon>Placobranchoidea</taxon>
        <taxon>Plakobranchidae</taxon>
        <taxon>Elysia</taxon>
    </lineage>
</organism>
<dbReference type="Proteomes" id="UP000762676">
    <property type="component" value="Unassembled WGS sequence"/>
</dbReference>
<dbReference type="EMBL" id="BMAT01009022">
    <property type="protein sequence ID" value="GFR96956.1"/>
    <property type="molecule type" value="Genomic_DNA"/>
</dbReference>
<evidence type="ECO:0008006" key="3">
    <source>
        <dbReference type="Google" id="ProtNLM"/>
    </source>
</evidence>
<reference evidence="1 2" key="1">
    <citation type="journal article" date="2021" name="Elife">
        <title>Chloroplast acquisition without the gene transfer in kleptoplastic sea slugs, Plakobranchus ocellatus.</title>
        <authorList>
            <person name="Maeda T."/>
            <person name="Takahashi S."/>
            <person name="Yoshida T."/>
            <person name="Shimamura S."/>
            <person name="Takaki Y."/>
            <person name="Nagai Y."/>
            <person name="Toyoda A."/>
            <person name="Suzuki Y."/>
            <person name="Arimoto A."/>
            <person name="Ishii H."/>
            <person name="Satoh N."/>
            <person name="Nishiyama T."/>
            <person name="Hasebe M."/>
            <person name="Maruyama T."/>
            <person name="Minagawa J."/>
            <person name="Obokata J."/>
            <person name="Shigenobu S."/>
        </authorList>
    </citation>
    <scope>NUCLEOTIDE SEQUENCE [LARGE SCALE GENOMIC DNA]</scope>
</reference>
<protein>
    <recommendedName>
        <fullName evidence="3">RNase H type-1 domain-containing protein</fullName>
    </recommendedName>
</protein>
<gene>
    <name evidence="1" type="ORF">ElyMa_004465200</name>
</gene>
<evidence type="ECO:0000313" key="2">
    <source>
        <dbReference type="Proteomes" id="UP000762676"/>
    </source>
</evidence>
<dbReference type="AlphaFoldDB" id="A0AAV4HGH3"/>
<dbReference type="Gene3D" id="3.30.420.10">
    <property type="entry name" value="Ribonuclease H-like superfamily/Ribonuclease H"/>
    <property type="match status" value="1"/>
</dbReference>
<comment type="caution">
    <text evidence="1">The sequence shown here is derived from an EMBL/GenBank/DDBJ whole genome shotgun (WGS) entry which is preliminary data.</text>
</comment>
<proteinExistence type="predicted"/>
<sequence length="177" mass="19762">MFVVHPQLGDLQSSFVSAKRAVEAFPASVSDPSVKTLIHSLIGNKGYQRSPEHGQGQTLQNVKSCYIASKSRSVPQSLENTKDTELDTLRQTLLEVRARIGELVLLRIPGHSNTEGNEKADNLVKIGARRNAITYLEEKTMIRMTAGNRWTDHESFNRKDDFCKLGTKNKGGIKNWP</sequence>
<accession>A0AAV4HGH3</accession>
<keyword evidence="2" id="KW-1185">Reference proteome</keyword>
<dbReference type="InterPro" id="IPR012337">
    <property type="entry name" value="RNaseH-like_sf"/>
</dbReference>